<accession>A0A2B4S330</accession>
<dbReference type="GO" id="GO:0005634">
    <property type="term" value="C:nucleus"/>
    <property type="evidence" value="ECO:0007669"/>
    <property type="project" value="InterPro"/>
</dbReference>
<feature type="compositionally biased region" description="Polar residues" evidence="1">
    <location>
        <begin position="667"/>
        <end position="687"/>
    </location>
</feature>
<evidence type="ECO:0000259" key="2">
    <source>
        <dbReference type="Pfam" id="PF21854"/>
    </source>
</evidence>
<feature type="compositionally biased region" description="Polar residues" evidence="1">
    <location>
        <begin position="1025"/>
        <end position="1038"/>
    </location>
</feature>
<evidence type="ECO:0000256" key="1">
    <source>
        <dbReference type="SAM" id="MobiDB-lite"/>
    </source>
</evidence>
<feature type="region of interest" description="Disordered" evidence="1">
    <location>
        <begin position="936"/>
        <end position="959"/>
    </location>
</feature>
<feature type="compositionally biased region" description="Basic and acidic residues" evidence="1">
    <location>
        <begin position="1412"/>
        <end position="1421"/>
    </location>
</feature>
<feature type="region of interest" description="Disordered" evidence="1">
    <location>
        <begin position="1641"/>
        <end position="1677"/>
    </location>
</feature>
<feature type="region of interest" description="Disordered" evidence="1">
    <location>
        <begin position="877"/>
        <end position="917"/>
    </location>
</feature>
<dbReference type="Pfam" id="PF21854">
    <property type="entry name" value="Treslin_N"/>
    <property type="match status" value="1"/>
</dbReference>
<feature type="domain" description="Treslin N-terminal" evidence="2">
    <location>
        <begin position="11"/>
        <end position="198"/>
    </location>
</feature>
<evidence type="ECO:0000259" key="3">
    <source>
        <dbReference type="Pfam" id="PF21855"/>
    </source>
</evidence>
<evidence type="ECO:0000313" key="4">
    <source>
        <dbReference type="EMBL" id="PFX23453.1"/>
    </source>
</evidence>
<protein>
    <submittedName>
        <fullName evidence="4">Treslin</fullName>
    </submittedName>
</protein>
<organism evidence="4 5">
    <name type="scientific">Stylophora pistillata</name>
    <name type="common">Smooth cauliflower coral</name>
    <dbReference type="NCBI Taxonomy" id="50429"/>
    <lineage>
        <taxon>Eukaryota</taxon>
        <taxon>Metazoa</taxon>
        <taxon>Cnidaria</taxon>
        <taxon>Anthozoa</taxon>
        <taxon>Hexacorallia</taxon>
        <taxon>Scleractinia</taxon>
        <taxon>Astrocoeniina</taxon>
        <taxon>Pocilloporidae</taxon>
        <taxon>Stylophora</taxon>
    </lineage>
</organism>
<feature type="domain" description="Treslin STD" evidence="3">
    <location>
        <begin position="733"/>
        <end position="872"/>
    </location>
</feature>
<feature type="compositionally biased region" description="Basic and acidic residues" evidence="1">
    <location>
        <begin position="1179"/>
        <end position="1189"/>
    </location>
</feature>
<dbReference type="GO" id="GO:0010212">
    <property type="term" value="P:response to ionizing radiation"/>
    <property type="evidence" value="ECO:0007669"/>
    <property type="project" value="InterPro"/>
</dbReference>
<feature type="region of interest" description="Disordered" evidence="1">
    <location>
        <begin position="1763"/>
        <end position="1821"/>
    </location>
</feature>
<dbReference type="OrthoDB" id="5812172at2759"/>
<feature type="region of interest" description="Disordered" evidence="1">
    <location>
        <begin position="1407"/>
        <end position="1430"/>
    </location>
</feature>
<evidence type="ECO:0000313" key="5">
    <source>
        <dbReference type="Proteomes" id="UP000225706"/>
    </source>
</evidence>
<dbReference type="GO" id="GO:0006260">
    <property type="term" value="P:DNA replication"/>
    <property type="evidence" value="ECO:0007669"/>
    <property type="project" value="InterPro"/>
</dbReference>
<feature type="region of interest" description="Disordered" evidence="1">
    <location>
        <begin position="1177"/>
        <end position="1209"/>
    </location>
</feature>
<sequence>MSDKSSRESFHQIVFLIDSNPSFWGSNCSAEHAAKAIRLCVLRLLTYFRDYRKKKRSSVRWGYKIFNSKSLSHQFERHDFKEFLVNAFEEFEDHVSKRLQESFTQQWQVNELEPREQDDEETTAFSKSPSGARCVSFAFKNAVHDFQWERPDISSPIRRTRGNNNSLFYHNNITNTHNVIFLLSGCPHDDDSISEFTGENLSGLGTFERFKSILMPSALYKEFKERRICLHWVNMGNFQQEENAGVKSFVEATVEQFGGCLIPLSAVNYTGNNFSIGSNLKPQSGKVLSVFKQVKSSMGQLLPFETVMDFYFCKKLTKPSAPEGIISQQQAKAMMDGTGLLCSSGAEEKVHCTVKLHSMFCSMEGLKGLGNFHGNSSLTYETADIESKQTPSNDESSSVNLLWIRGVVNQTCVPPRWLHPTKGFSCVGLDNRAIDGTIDSSFCSQNLISGWYQALILSLAKENKLLIIDFIDCDTGLPVTGVLQPLTSVCGVINVIASEFLITFEKFLLWHGKSSPVDRTKLMNAESCQDLISNYRSQDNLESTESLSYPEVFFGLTGSQDPFRNKREEFDAMFFDPWGSFAVEENTTGSFFNELQRDSKSEEEEDGDVANEAALMKELKDLYNKKESHLVSMTSIVTQLPKKPKELAAEKSEVQSASSKHKRNLKKGTSTDYQKSSLDINKSQPSVENDKLNDCSTDNDSLLPNNSTAMQEVLCNLTDKAELKLAICDLTSKVILEGENILHEITNIVTIVSQFFVNEGDNEQKGLVSQFLEEHVLLTVSALRKKYEGCSDVIRQGQQVREYQLQIMLRLEIAALINADGKSSLIEEVTVLLRTISFMKDPKFLTILLREILLFRYGQKLAKFLCAVYEGLMMRPPKEVSTPSKWSSDDESPIRRQINSVSSAKQDSNQPRSSGCRIITRHLSVSDAVGKRREIVVPGKAKPKDKEKEKALKGKPQVSLGLRVGSKKGKKKSEGHETPVKQVRRNLFTESEEGDENNSIAKVLRKKKISEGEKKKHAKRRFQRRNTVGSCSNSTVQETPAHKQVSHALWCKQDRARKRSRAHTEVHILQESPLKELQAGEGLPRRSPRRPPLATFQRSQSFYGPSSSTGPLTRTRSFSGVYSRDSSKEAPTEGPAFISTQGAVVKKTPQKLSSLALSPLRFSPRQKKKFSLHSLLTTSKEHDQKKESSQSHQNATKPKHKLTSTAIRSSPRLLKKRSFSCIGFSSVLSPEAREKRKVIPLTEKPSSSTNTQPPQKHTFLDADSQSGLMKTPRKKKSDDDTDVRGTTPTLHGSSPRLIKQRFDSRVVVLSPEERKSTPLGARPRSCDNTNCTVSLKGSMKTPMKEKIDNFSDNEVTSSKSTLAQPEKRTPLKDYHVDKCVVLLTPIRKSLKSPLHVPPEVLENFSSCSSRLSHRDGEESTKLESSVQDVDENVRTPARNRIKPALRSSPRLLCRCDSSDNSQQTPKQFLCNHEDFKPTVTVSLKSTRTDLTDPTTPVRVSHPDDCVVLLTPMRTLSKSPVHLRSGEKMVTVIGSDSENAKVAFDTDIKSLQSSSQTTPKSARVATIEHRLRAKSPILDNKSTDIESQGAELFRYNKTLTNESDKRLNDLTPTEGAERITRHTNFQEDEIFLRMPSASVGGAQLPWNPALQSSTPPPKRRKKKSHGVSNSPAETKRLSPLNQILRQQKRKRCFSASPADKCAREACEIYARDASSCAPRTHFKNGNKVKFSLVNEPCSVVEDKTRLSEEADDWLSEMEEELDCSVANSNETQKSPATKKRRIHKSVVFGGKRTRKESVKKTRSKNVDSSRNSDTSYEEDDEVFQSPGMLASRLIRRHLNKTPISASSIKVLQESPILLGSNHSLALSPRARSCSNLSQNYSKRNRRELIDVSNNREAGMTVSYTDDQEEPIARPLRKRLKLHT</sequence>
<gene>
    <name evidence="4" type="primary">TICRR</name>
    <name evidence="4" type="ORF">AWC38_SpisGene12011</name>
</gene>
<feature type="compositionally biased region" description="Polar residues" evidence="1">
    <location>
        <begin position="1096"/>
        <end position="1120"/>
    </location>
</feature>
<feature type="compositionally biased region" description="Basic and acidic residues" evidence="1">
    <location>
        <begin position="643"/>
        <end position="653"/>
    </location>
</feature>
<feature type="compositionally biased region" description="Basic and acidic residues" evidence="1">
    <location>
        <begin position="942"/>
        <end position="952"/>
    </location>
</feature>
<feature type="compositionally biased region" description="Polar residues" evidence="1">
    <location>
        <begin position="1764"/>
        <end position="1774"/>
    </location>
</feature>
<dbReference type="Proteomes" id="UP000225706">
    <property type="component" value="Unassembled WGS sequence"/>
</dbReference>
<dbReference type="STRING" id="50429.A0A2B4S330"/>
<dbReference type="Pfam" id="PF21855">
    <property type="entry name" value="Treslin_STD"/>
    <property type="match status" value="1"/>
</dbReference>
<feature type="compositionally biased region" description="Polar residues" evidence="1">
    <location>
        <begin position="1244"/>
        <end position="1255"/>
    </location>
</feature>
<feature type="compositionally biased region" description="Basic residues" evidence="1">
    <location>
        <begin position="1015"/>
        <end position="1024"/>
    </location>
</feature>
<dbReference type="InterPro" id="IPR053920">
    <property type="entry name" value="Treslin_STD"/>
</dbReference>
<dbReference type="PANTHER" id="PTHR21556">
    <property type="entry name" value="TRESLIN"/>
    <property type="match status" value="1"/>
</dbReference>
<feature type="region of interest" description="Disordered" evidence="1">
    <location>
        <begin position="1010"/>
        <end position="1040"/>
    </location>
</feature>
<feature type="region of interest" description="Disordered" evidence="1">
    <location>
        <begin position="1062"/>
        <end position="1135"/>
    </location>
</feature>
<dbReference type="GO" id="GO:0007095">
    <property type="term" value="P:mitotic G2 DNA damage checkpoint signaling"/>
    <property type="evidence" value="ECO:0007669"/>
    <property type="project" value="TreeGrafter"/>
</dbReference>
<feature type="compositionally biased region" description="Polar residues" evidence="1">
    <location>
        <begin position="897"/>
        <end position="913"/>
    </location>
</feature>
<keyword evidence="5" id="KW-1185">Reference proteome</keyword>
<feature type="region of interest" description="Disordered" evidence="1">
    <location>
        <begin position="1233"/>
        <end position="1294"/>
    </location>
</feature>
<dbReference type="EMBL" id="LSMT01000207">
    <property type="protein sequence ID" value="PFX23453.1"/>
    <property type="molecule type" value="Genomic_DNA"/>
</dbReference>
<dbReference type="GO" id="GO:0033314">
    <property type="term" value="P:mitotic DNA replication checkpoint signaling"/>
    <property type="evidence" value="ECO:0007669"/>
    <property type="project" value="InterPro"/>
</dbReference>
<name>A0A2B4S330_STYPI</name>
<dbReference type="GO" id="GO:0030174">
    <property type="term" value="P:regulation of DNA-templated DNA replication initiation"/>
    <property type="evidence" value="ECO:0007669"/>
    <property type="project" value="TreeGrafter"/>
</dbReference>
<proteinExistence type="predicted"/>
<reference evidence="5" key="1">
    <citation type="journal article" date="2017" name="bioRxiv">
        <title>Comparative analysis of the genomes of Stylophora pistillata and Acropora digitifera provides evidence for extensive differences between species of corals.</title>
        <authorList>
            <person name="Voolstra C.R."/>
            <person name="Li Y."/>
            <person name="Liew Y.J."/>
            <person name="Baumgarten S."/>
            <person name="Zoccola D."/>
            <person name="Flot J.-F."/>
            <person name="Tambutte S."/>
            <person name="Allemand D."/>
            <person name="Aranda M."/>
        </authorList>
    </citation>
    <scope>NUCLEOTIDE SEQUENCE [LARGE SCALE GENOMIC DNA]</scope>
</reference>
<feature type="compositionally biased region" description="Basic and acidic residues" evidence="1">
    <location>
        <begin position="1794"/>
        <end position="1806"/>
    </location>
</feature>
<dbReference type="PANTHER" id="PTHR21556:SF2">
    <property type="entry name" value="TRESLIN"/>
    <property type="match status" value="1"/>
</dbReference>
<dbReference type="InterPro" id="IPR026153">
    <property type="entry name" value="Treslin"/>
</dbReference>
<dbReference type="InterPro" id="IPR053919">
    <property type="entry name" value="Treslin_N"/>
</dbReference>
<dbReference type="GO" id="GO:0003682">
    <property type="term" value="F:chromatin binding"/>
    <property type="evidence" value="ECO:0007669"/>
    <property type="project" value="TreeGrafter"/>
</dbReference>
<comment type="caution">
    <text evidence="4">The sequence shown here is derived from an EMBL/GenBank/DDBJ whole genome shotgun (WGS) entry which is preliminary data.</text>
</comment>
<feature type="region of interest" description="Disordered" evidence="1">
    <location>
        <begin position="642"/>
        <end position="698"/>
    </location>
</feature>